<dbReference type="Pfam" id="PF02463">
    <property type="entry name" value="SMC_N"/>
    <property type="match status" value="1"/>
</dbReference>
<keyword evidence="13" id="KW-1185">Reference proteome</keyword>
<evidence type="ECO:0000256" key="3">
    <source>
        <dbReference type="ARBA" id="ARBA00021315"/>
    </source>
</evidence>
<dbReference type="PIRSF" id="PIRSF003128">
    <property type="entry name" value="RecN"/>
    <property type="match status" value="1"/>
</dbReference>
<dbReference type="RefSeq" id="WP_132280758.1">
    <property type="nucleotide sequence ID" value="NZ_SMGQ01000011.1"/>
</dbReference>
<dbReference type="GO" id="GO:0043590">
    <property type="term" value="C:bacterial nucleoid"/>
    <property type="evidence" value="ECO:0007669"/>
    <property type="project" value="TreeGrafter"/>
</dbReference>
<dbReference type="CDD" id="cd03241">
    <property type="entry name" value="ABC_RecN"/>
    <property type="match status" value="2"/>
</dbReference>
<evidence type="ECO:0000256" key="5">
    <source>
        <dbReference type="ARBA" id="ARBA00022763"/>
    </source>
</evidence>
<dbReference type="EMBL" id="SMGQ01000011">
    <property type="protein sequence ID" value="TCK98349.1"/>
    <property type="molecule type" value="Genomic_DNA"/>
</dbReference>
<keyword evidence="4" id="KW-0547">Nucleotide-binding</keyword>
<evidence type="ECO:0000256" key="9">
    <source>
        <dbReference type="PIRNR" id="PIRNR003128"/>
    </source>
</evidence>
<dbReference type="OrthoDB" id="9806954at2"/>
<evidence type="ECO:0000259" key="11">
    <source>
        <dbReference type="Pfam" id="PF02463"/>
    </source>
</evidence>
<evidence type="ECO:0000313" key="12">
    <source>
        <dbReference type="EMBL" id="TCK98349.1"/>
    </source>
</evidence>
<sequence length="566" mass="64095">MLVHLHVKNLALIDEVEVDFIKGLNILTGETGAGKSIIIDSINSALGAKTSKEIIRTGCEYALIELLFIIEDISVIQVIKDLDIPIDENNEILITRRINLNGRSVFKINGESATALMVKNIASYLMDIHGQHEHQSLLHKNKHIEILDQFCGKQLNEKKTNLSQLYKAYTYIKNQLQEQSLSQEQKQREISFLEFEINEIETAQLKDNEDKAITDQYNKLSNAKEIVEVLNEVYELTGLDTHSNMSASNFIGKGSQLLGQIKKYDPILLSVKEQLENVDNLLNDVNREIVNYIEEMTFDEQEFVQLEERLNTINHLKSKYGDSISDIISYKTAAESKLEKLLDYEAYKNKLEQELANKEKIIQSICNEITQIRLKQSQKVAKDIKKALIDLNFIDVQFEVTIRQLENFNKNGWDDVEFMISTNPGEDIKPLSKVASGGELSRIMLAIKSILASADAIESLIFDEIDVGISGRTAQKVSEKLAVISKDHQVICITHLPQIAAMAEKHFLIEKRTDKKKTNTSIIPLKENEVIHELARLVSGVEITDTVLNSAKEMKQMASQVKAKLT</sequence>
<dbReference type="GO" id="GO:0005524">
    <property type="term" value="F:ATP binding"/>
    <property type="evidence" value="ECO:0007669"/>
    <property type="project" value="UniProtKB-KW"/>
</dbReference>
<evidence type="ECO:0000256" key="8">
    <source>
        <dbReference type="ARBA" id="ARBA00033408"/>
    </source>
</evidence>
<reference evidence="12 13" key="1">
    <citation type="submission" date="2019-03" db="EMBL/GenBank/DDBJ databases">
        <title>Genomic Encyclopedia of Type Strains, Phase IV (KMG-IV): sequencing the most valuable type-strain genomes for metagenomic binning, comparative biology and taxonomic classification.</title>
        <authorList>
            <person name="Goeker M."/>
        </authorList>
    </citation>
    <scope>NUCLEOTIDE SEQUENCE [LARGE SCALE GENOMIC DNA]</scope>
    <source>
        <strain evidence="12 13">DSM 24176</strain>
    </source>
</reference>
<keyword evidence="7 9" id="KW-0234">DNA repair</keyword>
<evidence type="ECO:0000256" key="1">
    <source>
        <dbReference type="ARBA" id="ARBA00003618"/>
    </source>
</evidence>
<feature type="coiled-coil region" evidence="10">
    <location>
        <begin position="268"/>
        <end position="302"/>
    </location>
</feature>
<dbReference type="InterPro" id="IPR003395">
    <property type="entry name" value="RecF/RecN/SMC_N"/>
</dbReference>
<evidence type="ECO:0000256" key="6">
    <source>
        <dbReference type="ARBA" id="ARBA00022840"/>
    </source>
</evidence>
<organism evidence="12 13">
    <name type="scientific">Natranaerovirga hydrolytica</name>
    <dbReference type="NCBI Taxonomy" id="680378"/>
    <lineage>
        <taxon>Bacteria</taxon>
        <taxon>Bacillati</taxon>
        <taxon>Bacillota</taxon>
        <taxon>Clostridia</taxon>
        <taxon>Lachnospirales</taxon>
        <taxon>Natranaerovirgaceae</taxon>
        <taxon>Natranaerovirga</taxon>
    </lineage>
</organism>
<keyword evidence="10" id="KW-0175">Coiled coil</keyword>
<dbReference type="Gene3D" id="3.40.50.300">
    <property type="entry name" value="P-loop containing nucleotide triphosphate hydrolases"/>
    <property type="match status" value="2"/>
</dbReference>
<gene>
    <name evidence="12" type="ORF">EDC19_0769</name>
</gene>
<dbReference type="GO" id="GO:0006310">
    <property type="term" value="P:DNA recombination"/>
    <property type="evidence" value="ECO:0007669"/>
    <property type="project" value="InterPro"/>
</dbReference>
<comment type="function">
    <text evidence="1 9">May be involved in recombinational repair of damaged DNA.</text>
</comment>
<dbReference type="GO" id="GO:0009432">
    <property type="term" value="P:SOS response"/>
    <property type="evidence" value="ECO:0007669"/>
    <property type="project" value="TreeGrafter"/>
</dbReference>
<protein>
    <recommendedName>
        <fullName evidence="3 9">DNA repair protein RecN</fullName>
    </recommendedName>
    <alternativeName>
        <fullName evidence="8 9">Recombination protein N</fullName>
    </alternativeName>
</protein>
<dbReference type="PANTHER" id="PTHR11059:SF0">
    <property type="entry name" value="DNA REPAIR PROTEIN RECN"/>
    <property type="match status" value="1"/>
</dbReference>
<keyword evidence="6" id="KW-0067">ATP-binding</keyword>
<evidence type="ECO:0000313" key="13">
    <source>
        <dbReference type="Proteomes" id="UP000294545"/>
    </source>
</evidence>
<proteinExistence type="inferred from homology"/>
<evidence type="ECO:0000256" key="2">
    <source>
        <dbReference type="ARBA" id="ARBA00009441"/>
    </source>
</evidence>
<evidence type="ECO:0000256" key="10">
    <source>
        <dbReference type="SAM" id="Coils"/>
    </source>
</evidence>
<dbReference type="SUPFAM" id="SSF52540">
    <property type="entry name" value="P-loop containing nucleoside triphosphate hydrolases"/>
    <property type="match status" value="1"/>
</dbReference>
<comment type="similarity">
    <text evidence="2 9">Belongs to the RecN family.</text>
</comment>
<evidence type="ECO:0000256" key="7">
    <source>
        <dbReference type="ARBA" id="ARBA00023204"/>
    </source>
</evidence>
<comment type="caution">
    <text evidence="12">The sequence shown here is derived from an EMBL/GenBank/DDBJ whole genome shotgun (WGS) entry which is preliminary data.</text>
</comment>
<name>A0A4R1N5S3_9FIRM</name>
<dbReference type="GO" id="GO:0006281">
    <property type="term" value="P:DNA repair"/>
    <property type="evidence" value="ECO:0007669"/>
    <property type="project" value="UniProtKB-KW"/>
</dbReference>
<dbReference type="FunFam" id="3.40.50.300:FF:000356">
    <property type="entry name" value="DNA repair protein RecN"/>
    <property type="match status" value="1"/>
</dbReference>
<evidence type="ECO:0000256" key="4">
    <source>
        <dbReference type="ARBA" id="ARBA00022741"/>
    </source>
</evidence>
<keyword evidence="5 9" id="KW-0227">DNA damage</keyword>
<dbReference type="NCBIfam" id="TIGR00634">
    <property type="entry name" value="recN"/>
    <property type="match status" value="1"/>
</dbReference>
<feature type="domain" description="RecF/RecN/SMC N-terminal" evidence="11">
    <location>
        <begin position="4"/>
        <end position="515"/>
    </location>
</feature>
<dbReference type="InterPro" id="IPR004604">
    <property type="entry name" value="DNA_recomb/repair_RecN"/>
</dbReference>
<dbReference type="PANTHER" id="PTHR11059">
    <property type="entry name" value="DNA REPAIR PROTEIN RECN"/>
    <property type="match status" value="1"/>
</dbReference>
<dbReference type="Proteomes" id="UP000294545">
    <property type="component" value="Unassembled WGS sequence"/>
</dbReference>
<feature type="coiled-coil region" evidence="10">
    <location>
        <begin position="334"/>
        <end position="368"/>
    </location>
</feature>
<dbReference type="AlphaFoldDB" id="A0A4R1N5S3"/>
<accession>A0A4R1N5S3</accession>
<dbReference type="InterPro" id="IPR027417">
    <property type="entry name" value="P-loop_NTPase"/>
</dbReference>